<dbReference type="InterPro" id="IPR036465">
    <property type="entry name" value="vWFA_dom_sf"/>
</dbReference>
<gene>
    <name evidence="2" type="ORF">DES52_11254</name>
</gene>
<organism evidence="2 3">
    <name type="scientific">Deinococcus yavapaiensis KR-236</name>
    <dbReference type="NCBI Taxonomy" id="694435"/>
    <lineage>
        <taxon>Bacteria</taxon>
        <taxon>Thermotogati</taxon>
        <taxon>Deinococcota</taxon>
        <taxon>Deinococci</taxon>
        <taxon>Deinococcales</taxon>
        <taxon>Deinococcaceae</taxon>
        <taxon>Deinococcus</taxon>
    </lineage>
</organism>
<dbReference type="Gene3D" id="3.40.50.410">
    <property type="entry name" value="von Willebrand factor, type A domain"/>
    <property type="match status" value="1"/>
</dbReference>
<dbReference type="PIRSF" id="PIRSF020634">
    <property type="entry name" value="TerY_vWA"/>
    <property type="match status" value="1"/>
</dbReference>
<reference evidence="2 3" key="1">
    <citation type="submission" date="2018-06" db="EMBL/GenBank/DDBJ databases">
        <title>Genomic Encyclopedia of Type Strains, Phase IV (KMG-IV): sequencing the most valuable type-strain genomes for metagenomic binning, comparative biology and taxonomic classification.</title>
        <authorList>
            <person name="Goeker M."/>
        </authorList>
    </citation>
    <scope>NUCLEOTIDE SEQUENCE [LARGE SCALE GENOMIC DNA]</scope>
    <source>
        <strain evidence="2 3">DSM 18048</strain>
    </source>
</reference>
<comment type="caution">
    <text evidence="2">The sequence shown here is derived from an EMBL/GenBank/DDBJ whole genome shotgun (WGS) entry which is preliminary data.</text>
</comment>
<feature type="domain" description="VWFA" evidence="1">
    <location>
        <begin position="24"/>
        <end position="176"/>
    </location>
</feature>
<sequence length="222" mass="24720">MASNAPHFDFTEVEFADNPEPRCPVVLLLDNSGSMRGEPMRELNLGLRAFRDDLLADPLAAKRCELAVISFGPVRTVSDFVSAADFESLTLLPEGDTPMGSAIERGLDMLRVRKDMYRRNGIAYYRPWVFLVTDGAPTDKWQDAARAVHDGEQARAFAFFAVGVEKADMKVLKQISVREPVKLRGLQFRQMFQWLSSSLRGVSRSTPGTIVPLSPPTGWTDV</sequence>
<evidence type="ECO:0000313" key="2">
    <source>
        <dbReference type="EMBL" id="PYE52733.1"/>
    </source>
</evidence>
<dbReference type="PROSITE" id="PS50234">
    <property type="entry name" value="VWFA"/>
    <property type="match status" value="1"/>
</dbReference>
<dbReference type="EMBL" id="QJSX01000012">
    <property type="protein sequence ID" value="PYE52733.1"/>
    <property type="molecule type" value="Genomic_DNA"/>
</dbReference>
<dbReference type="AlphaFoldDB" id="A0A318S4W3"/>
<dbReference type="InterPro" id="IPR011392">
    <property type="entry name" value="Tellurite-R_TerY"/>
</dbReference>
<dbReference type="RefSeq" id="WP_110887624.1">
    <property type="nucleotide sequence ID" value="NZ_QJSX01000012.1"/>
</dbReference>
<proteinExistence type="predicted"/>
<dbReference type="InterPro" id="IPR002035">
    <property type="entry name" value="VWF_A"/>
</dbReference>
<keyword evidence="3" id="KW-1185">Reference proteome</keyword>
<dbReference type="SMART" id="SM00327">
    <property type="entry name" value="VWA"/>
    <property type="match status" value="1"/>
</dbReference>
<evidence type="ECO:0000313" key="3">
    <source>
        <dbReference type="Proteomes" id="UP000248326"/>
    </source>
</evidence>
<accession>A0A318S4W3</accession>
<name>A0A318S4W3_9DEIO</name>
<protein>
    <submittedName>
        <fullName evidence="2">Uncharacterized protein YegL</fullName>
    </submittedName>
</protein>
<evidence type="ECO:0000259" key="1">
    <source>
        <dbReference type="PROSITE" id="PS50234"/>
    </source>
</evidence>
<dbReference type="Proteomes" id="UP000248326">
    <property type="component" value="Unassembled WGS sequence"/>
</dbReference>
<dbReference type="SUPFAM" id="SSF53300">
    <property type="entry name" value="vWA-like"/>
    <property type="match status" value="1"/>
</dbReference>
<dbReference type="OrthoDB" id="9806395at2"/>
<dbReference type="Pfam" id="PF00092">
    <property type="entry name" value="VWA"/>
    <property type="match status" value="1"/>
</dbReference>